<proteinExistence type="predicted"/>
<evidence type="ECO:0000256" key="2">
    <source>
        <dbReference type="SAM" id="MobiDB-lite"/>
    </source>
</evidence>
<evidence type="ECO:0008006" key="6">
    <source>
        <dbReference type="Google" id="ProtNLM"/>
    </source>
</evidence>
<dbReference type="EMBL" id="JALJOR010000003">
    <property type="protein sequence ID" value="KAK9819961.1"/>
    <property type="molecule type" value="Genomic_DNA"/>
</dbReference>
<dbReference type="PANTHER" id="PTHR31284">
    <property type="entry name" value="ACID PHOSPHATASE-LIKE PROTEIN"/>
    <property type="match status" value="1"/>
</dbReference>
<dbReference type="Proteomes" id="UP001489004">
    <property type="component" value="Unassembled WGS sequence"/>
</dbReference>
<dbReference type="InterPro" id="IPR036412">
    <property type="entry name" value="HAD-like_sf"/>
</dbReference>
<dbReference type="Pfam" id="PF03767">
    <property type="entry name" value="Acid_phosphat_B"/>
    <property type="match status" value="1"/>
</dbReference>
<sequence>MTSLETSPLAGAEWQPSADPEDSKPSLARRTGFQKAFIGWICGAAFTAALLSNVVWLIATRDAASAPGPPPAPAPAPVAPPPEAPADAQYNCLYALGGGATPNGGSFPQQRVQLPPCTTFLKQYLTMQYDKDVDLAIAYARAYFDGLSGVPSPSQLIVFDIDETALSNRAEWLYQLNTGFHSRWERGSQVVPQAPPLNATRHLYLDLLDRGFSTSFITGRSEGGGAREATASNLEAAGYGRPCYARDQRRSSSSPCYVKLDMRAAGDSRLASIYKPERRQMLQDEGYELVGAFGDQWSDLAGLAPAIASFKLPNPMYYIL</sequence>
<dbReference type="Gene3D" id="3.40.50.1000">
    <property type="entry name" value="HAD superfamily/HAD-like"/>
    <property type="match status" value="1"/>
</dbReference>
<keyword evidence="5" id="KW-1185">Reference proteome</keyword>
<gene>
    <name evidence="4" type="ORF">WJX72_004491</name>
</gene>
<comment type="caution">
    <text evidence="4">The sequence shown here is derived from an EMBL/GenBank/DDBJ whole genome shotgun (WGS) entry which is preliminary data.</text>
</comment>
<protein>
    <recommendedName>
        <fullName evidence="6">Acid phosphatase</fullName>
    </recommendedName>
</protein>
<evidence type="ECO:0000313" key="4">
    <source>
        <dbReference type="EMBL" id="KAK9819961.1"/>
    </source>
</evidence>
<keyword evidence="3" id="KW-0812">Transmembrane</keyword>
<evidence type="ECO:0000313" key="5">
    <source>
        <dbReference type="Proteomes" id="UP001489004"/>
    </source>
</evidence>
<evidence type="ECO:0000256" key="1">
    <source>
        <dbReference type="ARBA" id="ARBA00022729"/>
    </source>
</evidence>
<reference evidence="4 5" key="1">
    <citation type="journal article" date="2024" name="Nat. Commun.">
        <title>Phylogenomics reveals the evolutionary origins of lichenization in chlorophyte algae.</title>
        <authorList>
            <person name="Puginier C."/>
            <person name="Libourel C."/>
            <person name="Otte J."/>
            <person name="Skaloud P."/>
            <person name="Haon M."/>
            <person name="Grisel S."/>
            <person name="Petersen M."/>
            <person name="Berrin J.G."/>
            <person name="Delaux P.M."/>
            <person name="Dal Grande F."/>
            <person name="Keller J."/>
        </authorList>
    </citation>
    <scope>NUCLEOTIDE SEQUENCE [LARGE SCALE GENOMIC DNA]</scope>
    <source>
        <strain evidence="4 5">SAG 2043</strain>
    </source>
</reference>
<dbReference type="AlphaFoldDB" id="A0AAW1QEU5"/>
<name>A0AAW1QEU5_9CHLO</name>
<keyword evidence="3" id="KW-1133">Transmembrane helix</keyword>
<dbReference type="SUPFAM" id="SSF56784">
    <property type="entry name" value="HAD-like"/>
    <property type="match status" value="1"/>
</dbReference>
<keyword evidence="1" id="KW-0732">Signal</keyword>
<evidence type="ECO:0000256" key="3">
    <source>
        <dbReference type="SAM" id="Phobius"/>
    </source>
</evidence>
<feature type="transmembrane region" description="Helical" evidence="3">
    <location>
        <begin position="37"/>
        <end position="59"/>
    </location>
</feature>
<dbReference type="InterPro" id="IPR005519">
    <property type="entry name" value="Acid_phosphat_B-like"/>
</dbReference>
<dbReference type="InterPro" id="IPR023214">
    <property type="entry name" value="HAD_sf"/>
</dbReference>
<keyword evidence="3" id="KW-0472">Membrane</keyword>
<organism evidence="4 5">
    <name type="scientific">[Myrmecia] bisecta</name>
    <dbReference type="NCBI Taxonomy" id="41462"/>
    <lineage>
        <taxon>Eukaryota</taxon>
        <taxon>Viridiplantae</taxon>
        <taxon>Chlorophyta</taxon>
        <taxon>core chlorophytes</taxon>
        <taxon>Trebouxiophyceae</taxon>
        <taxon>Trebouxiales</taxon>
        <taxon>Trebouxiaceae</taxon>
        <taxon>Myrmecia</taxon>
    </lineage>
</organism>
<accession>A0AAW1QEU5</accession>
<dbReference type="PANTHER" id="PTHR31284:SF10">
    <property type="entry name" value="ACID PHOSPHATASE-LIKE PROTEIN"/>
    <property type="match status" value="1"/>
</dbReference>
<feature type="region of interest" description="Disordered" evidence="2">
    <location>
        <begin position="1"/>
        <end position="26"/>
    </location>
</feature>